<keyword evidence="4" id="KW-0812">Transmembrane</keyword>
<keyword evidence="4" id="KW-1133">Transmembrane helix</keyword>
<evidence type="ECO:0000256" key="1">
    <source>
        <dbReference type="ARBA" id="ARBA00022729"/>
    </source>
</evidence>
<dbReference type="SUPFAM" id="SSF49899">
    <property type="entry name" value="Concanavalin A-like lectins/glucanases"/>
    <property type="match status" value="1"/>
</dbReference>
<dbReference type="SMART" id="SM00560">
    <property type="entry name" value="LamGL"/>
    <property type="match status" value="1"/>
</dbReference>
<evidence type="ECO:0000259" key="5">
    <source>
        <dbReference type="SMART" id="SM00560"/>
    </source>
</evidence>
<organism evidence="6 7">
    <name type="scientific">Paraglaciecola algarum</name>
    <dbReference type="NCBI Taxonomy" id="3050085"/>
    <lineage>
        <taxon>Bacteria</taxon>
        <taxon>Pseudomonadati</taxon>
        <taxon>Pseudomonadota</taxon>
        <taxon>Gammaproteobacteria</taxon>
        <taxon>Alteromonadales</taxon>
        <taxon>Alteromonadaceae</taxon>
        <taxon>Paraglaciecola</taxon>
    </lineage>
</organism>
<gene>
    <name evidence="6" type="ORF">L0668_12175</name>
</gene>
<evidence type="ECO:0000313" key="7">
    <source>
        <dbReference type="Proteomes" id="UP001521137"/>
    </source>
</evidence>
<comment type="caution">
    <text evidence="6">The sequence shown here is derived from an EMBL/GenBank/DDBJ whole genome shotgun (WGS) entry which is preliminary data.</text>
</comment>
<evidence type="ECO:0000313" key="6">
    <source>
        <dbReference type="EMBL" id="MCF2948868.1"/>
    </source>
</evidence>
<proteinExistence type="predicted"/>
<dbReference type="RefSeq" id="WP_235312908.1">
    <property type="nucleotide sequence ID" value="NZ_JAKGAS010000006.1"/>
</dbReference>
<feature type="region of interest" description="Disordered" evidence="3">
    <location>
        <begin position="82"/>
        <end position="130"/>
    </location>
</feature>
<dbReference type="Proteomes" id="UP001521137">
    <property type="component" value="Unassembled WGS sequence"/>
</dbReference>
<feature type="compositionally biased region" description="Low complexity" evidence="3">
    <location>
        <begin position="95"/>
        <end position="112"/>
    </location>
</feature>
<evidence type="ECO:0000256" key="2">
    <source>
        <dbReference type="ARBA" id="ARBA00023157"/>
    </source>
</evidence>
<name>A0ABS9D7D1_9ALTE</name>
<sequence length="582" mass="64148">MNRTDEFQEIRDIADCICNEDVTPEQVNQLEKLLTDNDDAQRFYYEYIGMHVHMKSASEPSMEVVRRRMQVEEVIIRPAGSADHVNSPFNTKPFQNSDNTNTHNDDTQTNNHISELNSEKLDSPKSSGAKTKSTERKLLGILIVSLTILSILLALLFLLVRDPDNHLGQIVTGKLAIQGFGKIDSNHLYSGEYLSEQDAVIQLTSGELLSIEKQSIIKLFNQSEIELKQGAISIDKPQGNNISIIGTNFTINSAGSNLSVKFKDDVPIVTTGHQNILIPNRWRPQHYWSFDGKGDRAADLAGNATGIPDKGAVRVKGLIGTGAFDFDNTKDARINVGSGGGTVPATGSFAVTDGITIEALIVTRYTGNPLGNNGYGELDEIFRKDQADEDLRILLSFQNDTGKDYLKPEGDFAESLSFGLYLVGQGYHELKLPLDGKNGRPTLTQLKDGKAHHVVATYNVSTGLKAIYLDGQMLAHYQYPAGSKMLSGGSGMANIGNSPNADDESSDNESFSGIIDEVAFYDFALPDYMIRQHFNFFQQGQNYFGLIQNSTDLPQNIHIQLSDQQTYFLDPLTGLPESHNLK</sequence>
<protein>
    <submittedName>
        <fullName evidence="6">LamG domain-containing protein</fullName>
    </submittedName>
</protein>
<feature type="transmembrane region" description="Helical" evidence="4">
    <location>
        <begin position="138"/>
        <end position="160"/>
    </location>
</feature>
<evidence type="ECO:0000256" key="4">
    <source>
        <dbReference type="SAM" id="Phobius"/>
    </source>
</evidence>
<dbReference type="EMBL" id="JAKGAS010000006">
    <property type="protein sequence ID" value="MCF2948868.1"/>
    <property type="molecule type" value="Genomic_DNA"/>
</dbReference>
<dbReference type="Pfam" id="PF13385">
    <property type="entry name" value="Laminin_G_3"/>
    <property type="match status" value="1"/>
</dbReference>
<keyword evidence="1" id="KW-0732">Signal</keyword>
<reference evidence="6 7" key="1">
    <citation type="submission" date="2022-01" db="EMBL/GenBank/DDBJ databases">
        <title>Paraglaciecola sp. G1-23.</title>
        <authorList>
            <person name="Jin M.S."/>
            <person name="Han D.M."/>
            <person name="Kim H.M."/>
            <person name="Jeon C.O."/>
        </authorList>
    </citation>
    <scope>NUCLEOTIDE SEQUENCE [LARGE SCALE GENOMIC DNA]</scope>
    <source>
        <strain evidence="6 7">G1-23</strain>
    </source>
</reference>
<accession>A0ABS9D7D1</accession>
<dbReference type="Gene3D" id="2.60.120.200">
    <property type="match status" value="1"/>
</dbReference>
<evidence type="ECO:0000256" key="3">
    <source>
        <dbReference type="SAM" id="MobiDB-lite"/>
    </source>
</evidence>
<keyword evidence="2" id="KW-1015">Disulfide bond</keyword>
<dbReference type="InterPro" id="IPR013320">
    <property type="entry name" value="ConA-like_dom_sf"/>
</dbReference>
<dbReference type="InterPro" id="IPR006558">
    <property type="entry name" value="LamG-like"/>
</dbReference>
<keyword evidence="7" id="KW-1185">Reference proteome</keyword>
<feature type="domain" description="LamG-like jellyroll fold" evidence="5">
    <location>
        <begin position="390"/>
        <end position="528"/>
    </location>
</feature>
<keyword evidence="4" id="KW-0472">Membrane</keyword>